<dbReference type="InterPro" id="IPR005255">
    <property type="entry name" value="PdxA_fam"/>
</dbReference>
<keyword evidence="3" id="KW-0520">NAD</keyword>
<sequence>VSAHTLAVTLGDPRGIGPEIVSRAVRLVEAEQGPLDLIVLGPEGYGQDFPRYEAVQSFEGSEVSAGLVAACSIERAVALALEGTVGSIVTAPIHKPALRSAGFSDPGHTEMLKRLTGSSETGMLMAAEKTDFGAPLRVLLATTHVALNRVPDLLNKDLIVSQAKLLNLSLMVGWNIRKPRIALCAVNPHASDEGLFGDEESRVLLPAIEELRDAQIEAEGPIPADTVFRRALKGEFDAVIAPYHDVGIAPFKTVTFGKGVNVTLGLP</sequence>
<proteinExistence type="predicted"/>
<accession>A0A381ZXX1</accession>
<keyword evidence="2" id="KW-0560">Oxidoreductase</keyword>
<evidence type="ECO:0000313" key="4">
    <source>
        <dbReference type="EMBL" id="SVA94158.1"/>
    </source>
</evidence>
<dbReference type="GO" id="GO:0016491">
    <property type="term" value="F:oxidoreductase activity"/>
    <property type="evidence" value="ECO:0007669"/>
    <property type="project" value="UniProtKB-KW"/>
</dbReference>
<dbReference type="GO" id="GO:0051287">
    <property type="term" value="F:NAD binding"/>
    <property type="evidence" value="ECO:0007669"/>
    <property type="project" value="InterPro"/>
</dbReference>
<dbReference type="EMBL" id="UINC01023127">
    <property type="protein sequence ID" value="SVA94158.1"/>
    <property type="molecule type" value="Genomic_DNA"/>
</dbReference>
<dbReference type="Gene3D" id="3.40.718.10">
    <property type="entry name" value="Isopropylmalate Dehydrogenase"/>
    <property type="match status" value="1"/>
</dbReference>
<evidence type="ECO:0000256" key="3">
    <source>
        <dbReference type="ARBA" id="ARBA00023027"/>
    </source>
</evidence>
<gene>
    <name evidence="4" type="ORF">METZ01_LOCUS147012</name>
</gene>
<name>A0A381ZXX1_9ZZZZ</name>
<evidence type="ECO:0008006" key="5">
    <source>
        <dbReference type="Google" id="ProtNLM"/>
    </source>
</evidence>
<dbReference type="PANTHER" id="PTHR30004:SF6">
    <property type="entry name" value="D-THREONATE 4-PHOSPHATE DEHYDROGENASE"/>
    <property type="match status" value="1"/>
</dbReference>
<feature type="non-terminal residue" evidence="4">
    <location>
        <position position="267"/>
    </location>
</feature>
<dbReference type="AlphaFoldDB" id="A0A381ZXX1"/>
<organism evidence="4">
    <name type="scientific">marine metagenome</name>
    <dbReference type="NCBI Taxonomy" id="408172"/>
    <lineage>
        <taxon>unclassified sequences</taxon>
        <taxon>metagenomes</taxon>
        <taxon>ecological metagenomes</taxon>
    </lineage>
</organism>
<dbReference type="Pfam" id="PF04166">
    <property type="entry name" value="PdxA"/>
    <property type="match status" value="1"/>
</dbReference>
<dbReference type="PANTHER" id="PTHR30004">
    <property type="entry name" value="4-HYDROXYTHREONINE-4-PHOSPHATE DEHYDROGENASE"/>
    <property type="match status" value="1"/>
</dbReference>
<feature type="non-terminal residue" evidence="4">
    <location>
        <position position="1"/>
    </location>
</feature>
<protein>
    <recommendedName>
        <fullName evidence="5">4-hydroxythreonine-4-phosphate dehydrogenase</fullName>
    </recommendedName>
</protein>
<dbReference type="SUPFAM" id="SSF53659">
    <property type="entry name" value="Isocitrate/Isopropylmalate dehydrogenase-like"/>
    <property type="match status" value="1"/>
</dbReference>
<dbReference type="GO" id="GO:0046872">
    <property type="term" value="F:metal ion binding"/>
    <property type="evidence" value="ECO:0007669"/>
    <property type="project" value="UniProtKB-KW"/>
</dbReference>
<evidence type="ECO:0000256" key="1">
    <source>
        <dbReference type="ARBA" id="ARBA00022723"/>
    </source>
</evidence>
<evidence type="ECO:0000256" key="2">
    <source>
        <dbReference type="ARBA" id="ARBA00023002"/>
    </source>
</evidence>
<keyword evidence="1" id="KW-0479">Metal-binding</keyword>
<reference evidence="4" key="1">
    <citation type="submission" date="2018-05" db="EMBL/GenBank/DDBJ databases">
        <authorList>
            <person name="Lanie J.A."/>
            <person name="Ng W.-L."/>
            <person name="Kazmierczak K.M."/>
            <person name="Andrzejewski T.M."/>
            <person name="Davidsen T.M."/>
            <person name="Wayne K.J."/>
            <person name="Tettelin H."/>
            <person name="Glass J.I."/>
            <person name="Rusch D."/>
            <person name="Podicherti R."/>
            <person name="Tsui H.-C.T."/>
            <person name="Winkler M.E."/>
        </authorList>
    </citation>
    <scope>NUCLEOTIDE SEQUENCE</scope>
</reference>